<dbReference type="Proteomes" id="UP000034164">
    <property type="component" value="Unassembled WGS sequence"/>
</dbReference>
<feature type="compositionally biased region" description="Polar residues" evidence="1">
    <location>
        <begin position="79"/>
        <end position="100"/>
    </location>
</feature>
<dbReference type="AlphaFoldDB" id="A0A0G2I6M6"/>
<reference evidence="3" key="1">
    <citation type="journal article" date="2015" name="PLoS Genet.">
        <title>The dynamic genome and transcriptome of the human fungal pathogen Blastomyces and close relative Emmonsia.</title>
        <authorList>
            <person name="Munoz J.F."/>
            <person name="Gauthier G.M."/>
            <person name="Desjardins C.A."/>
            <person name="Gallo J.E."/>
            <person name="Holder J."/>
            <person name="Sullivan T.D."/>
            <person name="Marty A.J."/>
            <person name="Carmen J.C."/>
            <person name="Chen Z."/>
            <person name="Ding L."/>
            <person name="Gujja S."/>
            <person name="Magrini V."/>
            <person name="Misas E."/>
            <person name="Mitreva M."/>
            <person name="Priest M."/>
            <person name="Saif S."/>
            <person name="Whiston E.A."/>
            <person name="Young S."/>
            <person name="Zeng Q."/>
            <person name="Goldman W.E."/>
            <person name="Mardis E.R."/>
            <person name="Taylor J.W."/>
            <person name="McEwen J.G."/>
            <person name="Clay O.K."/>
            <person name="Klein B.S."/>
            <person name="Cuomo C.A."/>
        </authorList>
    </citation>
    <scope>NUCLEOTIDE SEQUENCE [LARGE SCALE GENOMIC DNA]</scope>
    <source>
        <strain evidence="3">UAMH 3008</strain>
    </source>
</reference>
<feature type="region of interest" description="Disordered" evidence="1">
    <location>
        <begin position="77"/>
        <end position="100"/>
    </location>
</feature>
<dbReference type="EMBL" id="LCZI01000524">
    <property type="protein sequence ID" value="KKZ66128.1"/>
    <property type="molecule type" value="Genomic_DNA"/>
</dbReference>
<gene>
    <name evidence="2" type="ORF">EMCG_01164</name>
</gene>
<sequence length="100" mass="11108">MRPPSASKAAYTRCPGSIPDAYSKGVNCRRKDILSISPPDTPGEAIPIHNMHGGSLNNRAVTRVYFSHQHWHKPCDQGAYSSQHRCSRGTRQNLAIRPQN</sequence>
<accession>A0A0G2I6M6</accession>
<proteinExistence type="predicted"/>
<name>A0A0G2I6M6_9EURO</name>
<dbReference type="VEuPathDB" id="FungiDB:EMCG_01164"/>
<evidence type="ECO:0000313" key="2">
    <source>
        <dbReference type="EMBL" id="KKZ66128.1"/>
    </source>
</evidence>
<evidence type="ECO:0000313" key="3">
    <source>
        <dbReference type="Proteomes" id="UP000034164"/>
    </source>
</evidence>
<organism evidence="2 3">
    <name type="scientific">[Emmonsia] crescens</name>
    <dbReference type="NCBI Taxonomy" id="73230"/>
    <lineage>
        <taxon>Eukaryota</taxon>
        <taxon>Fungi</taxon>
        <taxon>Dikarya</taxon>
        <taxon>Ascomycota</taxon>
        <taxon>Pezizomycotina</taxon>
        <taxon>Eurotiomycetes</taxon>
        <taxon>Eurotiomycetidae</taxon>
        <taxon>Onygenales</taxon>
        <taxon>Ajellomycetaceae</taxon>
        <taxon>Emergomyces</taxon>
    </lineage>
</organism>
<evidence type="ECO:0000256" key="1">
    <source>
        <dbReference type="SAM" id="MobiDB-lite"/>
    </source>
</evidence>
<protein>
    <submittedName>
        <fullName evidence="2">Uncharacterized protein</fullName>
    </submittedName>
</protein>
<comment type="caution">
    <text evidence="2">The sequence shown here is derived from an EMBL/GenBank/DDBJ whole genome shotgun (WGS) entry which is preliminary data.</text>
</comment>